<reference evidence="1 2" key="1">
    <citation type="submission" date="2023-05" db="EMBL/GenBank/DDBJ databases">
        <title>B98-5 Cell Line De Novo Hybrid Assembly: An Optical Mapping Approach.</title>
        <authorList>
            <person name="Kananen K."/>
            <person name="Auerbach J.A."/>
            <person name="Kautto E."/>
            <person name="Blachly J.S."/>
        </authorList>
    </citation>
    <scope>NUCLEOTIDE SEQUENCE [LARGE SCALE GENOMIC DNA]</scope>
    <source>
        <strain evidence="1">B95-8</strain>
        <tissue evidence="1">Cell line</tissue>
    </source>
</reference>
<gene>
    <name evidence="1" type="ORF">P7K49_009243</name>
</gene>
<evidence type="ECO:0000313" key="2">
    <source>
        <dbReference type="Proteomes" id="UP001266305"/>
    </source>
</evidence>
<sequence length="163" mass="18046">MTLDMLESSVHTWRVKRRQKREKCLAKYAKKENSPGQCPVSLDLCSKSVKSHPSSTPLLISAQFSTPLYLVSAEAHLGTQFSHWLLAGSFRKGAHHKMLIHKVISAKHQGYAEVEQPLINKAAAPVELEMVLGKGEEEGFSPEKLANTIPKEKPESNVLISCS</sequence>
<dbReference type="Proteomes" id="UP001266305">
    <property type="component" value="Unassembled WGS sequence"/>
</dbReference>
<accession>A0ABQ9VJS0</accession>
<evidence type="ECO:0000313" key="1">
    <source>
        <dbReference type="EMBL" id="KAK2109497.1"/>
    </source>
</evidence>
<protein>
    <submittedName>
        <fullName evidence="1">Uncharacterized protein</fullName>
    </submittedName>
</protein>
<dbReference type="EMBL" id="JASSZA010000005">
    <property type="protein sequence ID" value="KAK2109497.1"/>
    <property type="molecule type" value="Genomic_DNA"/>
</dbReference>
<name>A0ABQ9VJS0_SAGOE</name>
<organism evidence="1 2">
    <name type="scientific">Saguinus oedipus</name>
    <name type="common">Cotton-top tamarin</name>
    <name type="synonym">Oedipomidas oedipus</name>
    <dbReference type="NCBI Taxonomy" id="9490"/>
    <lineage>
        <taxon>Eukaryota</taxon>
        <taxon>Metazoa</taxon>
        <taxon>Chordata</taxon>
        <taxon>Craniata</taxon>
        <taxon>Vertebrata</taxon>
        <taxon>Euteleostomi</taxon>
        <taxon>Mammalia</taxon>
        <taxon>Eutheria</taxon>
        <taxon>Euarchontoglires</taxon>
        <taxon>Primates</taxon>
        <taxon>Haplorrhini</taxon>
        <taxon>Platyrrhini</taxon>
        <taxon>Cebidae</taxon>
        <taxon>Callitrichinae</taxon>
        <taxon>Saguinus</taxon>
    </lineage>
</organism>
<comment type="caution">
    <text evidence="1">The sequence shown here is derived from an EMBL/GenBank/DDBJ whole genome shotgun (WGS) entry which is preliminary data.</text>
</comment>
<keyword evidence="2" id="KW-1185">Reference proteome</keyword>
<proteinExistence type="predicted"/>